<keyword evidence="2" id="KW-0597">Phosphoprotein</keyword>
<feature type="domain" description="HPt" evidence="3">
    <location>
        <begin position="1"/>
        <end position="90"/>
    </location>
</feature>
<keyword evidence="5" id="KW-1185">Reference proteome</keyword>
<protein>
    <submittedName>
        <fullName evidence="4">Hpt domain-containing protein</fullName>
    </submittedName>
</protein>
<dbReference type="RefSeq" id="WP_157892791.1">
    <property type="nucleotide sequence ID" value="NZ_JBHRTS010000004.1"/>
</dbReference>
<dbReference type="InterPro" id="IPR008207">
    <property type="entry name" value="Sig_transdc_His_kin_Hpt_dom"/>
</dbReference>
<dbReference type="PROSITE" id="PS50894">
    <property type="entry name" value="HPT"/>
    <property type="match status" value="1"/>
</dbReference>
<evidence type="ECO:0000313" key="4">
    <source>
        <dbReference type="EMBL" id="MFC3194548.1"/>
    </source>
</evidence>
<proteinExistence type="predicted"/>
<dbReference type="Proteomes" id="UP001595533">
    <property type="component" value="Unassembled WGS sequence"/>
</dbReference>
<dbReference type="Gene3D" id="1.20.120.160">
    <property type="entry name" value="HPT domain"/>
    <property type="match status" value="1"/>
</dbReference>
<feature type="modified residue" description="Phosphohistidine" evidence="2">
    <location>
        <position position="37"/>
    </location>
</feature>
<keyword evidence="1" id="KW-0902">Two-component regulatory system</keyword>
<evidence type="ECO:0000256" key="2">
    <source>
        <dbReference type="PROSITE-ProRule" id="PRU00110"/>
    </source>
</evidence>
<dbReference type="Pfam" id="PF01627">
    <property type="entry name" value="Hpt"/>
    <property type="match status" value="1"/>
</dbReference>
<gene>
    <name evidence="4" type="ORF">ACFODZ_09900</name>
</gene>
<organism evidence="4 5">
    <name type="scientific">Marinicella sediminis</name>
    <dbReference type="NCBI Taxonomy" id="1792834"/>
    <lineage>
        <taxon>Bacteria</taxon>
        <taxon>Pseudomonadati</taxon>
        <taxon>Pseudomonadota</taxon>
        <taxon>Gammaproteobacteria</taxon>
        <taxon>Lysobacterales</taxon>
        <taxon>Marinicellaceae</taxon>
        <taxon>Marinicella</taxon>
    </lineage>
</organism>
<evidence type="ECO:0000259" key="3">
    <source>
        <dbReference type="PROSITE" id="PS50894"/>
    </source>
</evidence>
<dbReference type="EMBL" id="JBHRTS010000004">
    <property type="protein sequence ID" value="MFC3194548.1"/>
    <property type="molecule type" value="Genomic_DNA"/>
</dbReference>
<sequence length="95" mass="10676">MNEALQQKYLASFNDKIELMEQALAGHDRQVLIQKVHQLAGSSGSYGYETLSARCTQIEEMLMSDDCNDDQLVELFEPLLTMMKELCSKNVDTAG</sequence>
<comment type="caution">
    <text evidence="4">The sequence shown here is derived from an EMBL/GenBank/DDBJ whole genome shotgun (WGS) entry which is preliminary data.</text>
</comment>
<reference evidence="5" key="1">
    <citation type="journal article" date="2019" name="Int. J. Syst. Evol. Microbiol.">
        <title>The Global Catalogue of Microorganisms (GCM) 10K type strain sequencing project: providing services to taxonomists for standard genome sequencing and annotation.</title>
        <authorList>
            <consortium name="The Broad Institute Genomics Platform"/>
            <consortium name="The Broad Institute Genome Sequencing Center for Infectious Disease"/>
            <person name="Wu L."/>
            <person name="Ma J."/>
        </authorList>
    </citation>
    <scope>NUCLEOTIDE SEQUENCE [LARGE SCALE GENOMIC DNA]</scope>
    <source>
        <strain evidence="5">KCTC 42953</strain>
    </source>
</reference>
<evidence type="ECO:0000313" key="5">
    <source>
        <dbReference type="Proteomes" id="UP001595533"/>
    </source>
</evidence>
<dbReference type="SUPFAM" id="SSF47226">
    <property type="entry name" value="Histidine-containing phosphotransfer domain, HPT domain"/>
    <property type="match status" value="1"/>
</dbReference>
<dbReference type="InterPro" id="IPR036641">
    <property type="entry name" value="HPT_dom_sf"/>
</dbReference>
<accession>A0ABV7JCT7</accession>
<evidence type="ECO:0000256" key="1">
    <source>
        <dbReference type="ARBA" id="ARBA00023012"/>
    </source>
</evidence>
<name>A0ABV7JCT7_9GAMM</name>